<accession>A0A919ND31</accession>
<feature type="compositionally biased region" description="Low complexity" evidence="1">
    <location>
        <begin position="97"/>
        <end position="111"/>
    </location>
</feature>
<proteinExistence type="predicted"/>
<feature type="region of interest" description="Disordered" evidence="1">
    <location>
        <begin position="82"/>
        <end position="125"/>
    </location>
</feature>
<keyword evidence="3" id="KW-1185">Reference proteome</keyword>
<reference evidence="2" key="1">
    <citation type="submission" date="2021-01" db="EMBL/GenBank/DDBJ databases">
        <title>Whole genome shotgun sequence of Actinoplanes siamensis NBRC 109076.</title>
        <authorList>
            <person name="Komaki H."/>
            <person name="Tamura T."/>
        </authorList>
    </citation>
    <scope>NUCLEOTIDE SEQUENCE</scope>
    <source>
        <strain evidence="2">NBRC 109076</strain>
    </source>
</reference>
<organism evidence="2 3">
    <name type="scientific">Actinoplanes siamensis</name>
    <dbReference type="NCBI Taxonomy" id="1223317"/>
    <lineage>
        <taxon>Bacteria</taxon>
        <taxon>Bacillati</taxon>
        <taxon>Actinomycetota</taxon>
        <taxon>Actinomycetes</taxon>
        <taxon>Micromonosporales</taxon>
        <taxon>Micromonosporaceae</taxon>
        <taxon>Actinoplanes</taxon>
    </lineage>
</organism>
<name>A0A919ND31_9ACTN</name>
<dbReference type="AlphaFoldDB" id="A0A919ND31"/>
<sequence>MVSVNTYWLIGPDNTYAQVEGAARRDELASHGWTATDEPSGSDRVWMQHDVTGAISLLPAAALEPWQAKGWQHVAPPTTKTEQGYLVVLPEPGEQSPPAAATETPAVATSPADEKPSAKEQKSGR</sequence>
<dbReference type="Proteomes" id="UP000629619">
    <property type="component" value="Unassembled WGS sequence"/>
</dbReference>
<feature type="compositionally biased region" description="Basic and acidic residues" evidence="1">
    <location>
        <begin position="112"/>
        <end position="125"/>
    </location>
</feature>
<gene>
    <name evidence="2" type="ORF">Asi03nite_61940</name>
</gene>
<protein>
    <submittedName>
        <fullName evidence="2">Uncharacterized protein</fullName>
    </submittedName>
</protein>
<evidence type="ECO:0000313" key="2">
    <source>
        <dbReference type="EMBL" id="GIF08656.1"/>
    </source>
</evidence>
<dbReference type="EMBL" id="BOMW01000066">
    <property type="protein sequence ID" value="GIF08656.1"/>
    <property type="molecule type" value="Genomic_DNA"/>
</dbReference>
<evidence type="ECO:0000256" key="1">
    <source>
        <dbReference type="SAM" id="MobiDB-lite"/>
    </source>
</evidence>
<comment type="caution">
    <text evidence="2">The sequence shown here is derived from an EMBL/GenBank/DDBJ whole genome shotgun (WGS) entry which is preliminary data.</text>
</comment>
<evidence type="ECO:0000313" key="3">
    <source>
        <dbReference type="Proteomes" id="UP000629619"/>
    </source>
</evidence>